<evidence type="ECO:0000256" key="6">
    <source>
        <dbReference type="ARBA" id="ARBA00022962"/>
    </source>
</evidence>
<dbReference type="Pfam" id="PF07685">
    <property type="entry name" value="GATase_3"/>
    <property type="match status" value="1"/>
</dbReference>
<dbReference type="EMBL" id="CP020880">
    <property type="protein sequence ID" value="ART76639.1"/>
    <property type="molecule type" value="Genomic_DNA"/>
</dbReference>
<keyword evidence="5 7" id="KW-0460">Magnesium</keyword>
<dbReference type="SUPFAM" id="SSF52540">
    <property type="entry name" value="P-loop containing nucleoside triphosphate hydrolases"/>
    <property type="match status" value="1"/>
</dbReference>
<dbReference type="RefSeq" id="WP_088018353.1">
    <property type="nucleotide sequence ID" value="NZ_CP020880.1"/>
</dbReference>
<dbReference type="HAMAP" id="MF_00027">
    <property type="entry name" value="CobB_CbiA"/>
    <property type="match status" value="1"/>
</dbReference>
<keyword evidence="7" id="KW-0169">Cobalamin biosynthesis</keyword>
<comment type="pathway">
    <text evidence="7">Cofactor biosynthesis; adenosylcobalamin biosynthesis; cob(II)yrinate a,c-diamide from sirohydrochlorin (anaerobic route): step 10/10.</text>
</comment>
<dbReference type="PANTHER" id="PTHR43873:SF1">
    <property type="entry name" value="COBYRINATE A,C-DIAMIDE SYNTHASE"/>
    <property type="match status" value="1"/>
</dbReference>
<evidence type="ECO:0000256" key="3">
    <source>
        <dbReference type="ARBA" id="ARBA00022741"/>
    </source>
</evidence>
<comment type="similarity">
    <text evidence="7">Belongs to the CobB/CbiA family.</text>
</comment>
<dbReference type="InterPro" id="IPR011698">
    <property type="entry name" value="GATase_3"/>
</dbReference>
<dbReference type="PROSITE" id="PS51274">
    <property type="entry name" value="GATASE_COBBQ"/>
    <property type="match status" value="1"/>
</dbReference>
<evidence type="ECO:0000259" key="9">
    <source>
        <dbReference type="Pfam" id="PF07685"/>
    </source>
</evidence>
<dbReference type="GeneID" id="96739058"/>
<dbReference type="CDD" id="cd05388">
    <property type="entry name" value="CobB_N"/>
    <property type="match status" value="1"/>
</dbReference>
<evidence type="ECO:0000259" key="8">
    <source>
        <dbReference type="Pfam" id="PF01656"/>
    </source>
</evidence>
<keyword evidence="11" id="KW-1185">Reference proteome</keyword>
<accession>A0ABM6KJG1</accession>
<dbReference type="InterPro" id="IPR004484">
    <property type="entry name" value="CbiA/CobB_synth"/>
</dbReference>
<evidence type="ECO:0000313" key="11">
    <source>
        <dbReference type="Proteomes" id="UP000195573"/>
    </source>
</evidence>
<proteinExistence type="inferred from homology"/>
<keyword evidence="4 7" id="KW-0067">ATP-binding</keyword>
<organism evidence="10 11">
    <name type="scientific">Sutcliffiella horikoshii</name>
    <dbReference type="NCBI Taxonomy" id="79883"/>
    <lineage>
        <taxon>Bacteria</taxon>
        <taxon>Bacillati</taxon>
        <taxon>Bacillota</taxon>
        <taxon>Bacilli</taxon>
        <taxon>Bacillales</taxon>
        <taxon>Bacillaceae</taxon>
        <taxon>Sutcliffiella</taxon>
    </lineage>
</organism>
<comment type="miscellaneous">
    <text evidence="7">The a and c carboxylates of cobyrinate are activated for nucleophilic attack via formation of a phosphorylated intermediate by ATP. CbiA catalyzes first the amidation of the c-carboxylate, and then that of the a-carboxylate.</text>
</comment>
<feature type="active site" description="Nucleophile" evidence="7">
    <location>
        <position position="335"/>
    </location>
</feature>
<dbReference type="Proteomes" id="UP000195573">
    <property type="component" value="Chromosome"/>
</dbReference>
<keyword evidence="3 7" id="KW-0547">Nucleotide-binding</keyword>
<keyword evidence="6 7" id="KW-0315">Glutamine amidotransferase</keyword>
<dbReference type="InterPro" id="IPR027417">
    <property type="entry name" value="P-loop_NTPase"/>
</dbReference>
<dbReference type="Gene3D" id="3.40.50.880">
    <property type="match status" value="1"/>
</dbReference>
<keyword evidence="2 7" id="KW-0436">Ligase</keyword>
<feature type="domain" description="CobB/CobQ-like glutamine amidotransferase" evidence="9">
    <location>
        <begin position="251"/>
        <end position="442"/>
    </location>
</feature>
<feature type="domain" description="CobQ/CobB/MinD/ParA nucleotide binding" evidence="8">
    <location>
        <begin position="6"/>
        <end position="192"/>
    </location>
</feature>
<dbReference type="PANTHER" id="PTHR43873">
    <property type="entry name" value="COBYRINATE A,C-DIAMIDE SYNTHASE"/>
    <property type="match status" value="1"/>
</dbReference>
<gene>
    <name evidence="7" type="primary">cbiA</name>
    <name evidence="10" type="ORF">B4U37_11570</name>
</gene>
<dbReference type="InterPro" id="IPR002586">
    <property type="entry name" value="CobQ/CobB/MinD/ParA_Nub-bd_dom"/>
</dbReference>
<comment type="catalytic activity">
    <reaction evidence="7">
        <text>cob(II)yrinate + 2 L-glutamine + 2 ATP + 2 H2O = cob(II)yrinate a,c diamide + 2 L-glutamate + 2 ADP + 2 phosphate + 2 H(+)</text>
        <dbReference type="Rhea" id="RHEA:26289"/>
        <dbReference type="ChEBI" id="CHEBI:15377"/>
        <dbReference type="ChEBI" id="CHEBI:15378"/>
        <dbReference type="ChEBI" id="CHEBI:29985"/>
        <dbReference type="ChEBI" id="CHEBI:30616"/>
        <dbReference type="ChEBI" id="CHEBI:43474"/>
        <dbReference type="ChEBI" id="CHEBI:58359"/>
        <dbReference type="ChEBI" id="CHEBI:58537"/>
        <dbReference type="ChEBI" id="CHEBI:58894"/>
        <dbReference type="ChEBI" id="CHEBI:456216"/>
        <dbReference type="EC" id="6.3.5.11"/>
    </reaction>
</comment>
<dbReference type="Gene3D" id="3.40.50.300">
    <property type="entry name" value="P-loop containing nucleotide triphosphate hydrolases"/>
    <property type="match status" value="2"/>
</dbReference>
<dbReference type="SUPFAM" id="SSF52317">
    <property type="entry name" value="Class I glutamine amidotransferase-like"/>
    <property type="match status" value="1"/>
</dbReference>
<protein>
    <recommendedName>
        <fullName evidence="7">Cobyrinate a,c-diamide synthase</fullName>
        <ecNumber evidence="7">6.3.5.11</ecNumber>
    </recommendedName>
    <alternativeName>
        <fullName evidence="7">Cobyrinic acid a,c-diamide synthetase</fullName>
    </alternativeName>
</protein>
<sequence>MGRRRILIAGTGSGVGKTTITIGLMAAMRNKGLLVQGFKCGPDFIDTSYHTAVTGRKSRNLDSWMLSSDCVKEVLVRGSEGADISIIEGVMGFYDGKDPLSNEGSSAEISILTGSPVVLVVDCSGMARSAGAMVKGYQTLSDQVNIVGVMANKVGSEGHFHLVKAAVESECQIPVIGYLTRESEIEMPERHLGLVPSIERGELEGFFHALGERVAKTVDVERLYKLAEVASELPTKNKLSIFTSYPNKKVRIAVAYDAAFHFYYEENLELLQSRGAELIYFSPLENEVVPSDVDGVYLGGGFPEEFAARLSSNTKTMDSIYQAVVKREIPTFAECGGYMYLCEEIVTAGGETYPMVGVIPGIVHMQTRLAALGYREVKGLNGNFLLKEGEVARGHEFHYSTFHHETELPAAFETKGMRGRGTDGYVTKNLVAGYTHIHFGSNPSVVENWIQRCLEVKLHV</sequence>
<feature type="site" description="Increases nucleophilicity of active site Cys" evidence="7">
    <location>
        <position position="436"/>
    </location>
</feature>
<comment type="cofactor">
    <cofactor evidence="1 7">
        <name>Mg(2+)</name>
        <dbReference type="ChEBI" id="CHEBI:18420"/>
    </cofactor>
</comment>
<dbReference type="NCBIfam" id="TIGR00379">
    <property type="entry name" value="cobB"/>
    <property type="match status" value="1"/>
</dbReference>
<evidence type="ECO:0000256" key="4">
    <source>
        <dbReference type="ARBA" id="ARBA00022840"/>
    </source>
</evidence>
<evidence type="ECO:0000313" key="10">
    <source>
        <dbReference type="EMBL" id="ART76639.1"/>
    </source>
</evidence>
<dbReference type="InterPro" id="IPR029062">
    <property type="entry name" value="Class_I_gatase-like"/>
</dbReference>
<evidence type="ECO:0000256" key="5">
    <source>
        <dbReference type="ARBA" id="ARBA00022842"/>
    </source>
</evidence>
<dbReference type="EC" id="6.3.5.11" evidence="7"/>
<dbReference type="Pfam" id="PF01656">
    <property type="entry name" value="CbiA"/>
    <property type="match status" value="1"/>
</dbReference>
<name>A0ABM6KJG1_9BACI</name>
<reference evidence="10 11" key="1">
    <citation type="submission" date="2017-04" db="EMBL/GenBank/DDBJ databases">
        <title>Complete Genome Sequence of the Bacillus horikoshii 20a strain from Cuatro Cienegas, Coahuila, Mexico.</title>
        <authorList>
            <person name="Zarza E."/>
            <person name="Alcaraz L.D."/>
            <person name="Aguilar-Salinas B."/>
            <person name="Islas A."/>
            <person name="Olmedo-Alvarez G."/>
        </authorList>
    </citation>
    <scope>NUCLEOTIDE SEQUENCE [LARGE SCALE GENOMIC DNA]</scope>
    <source>
        <strain evidence="10 11">20a</strain>
    </source>
</reference>
<evidence type="ECO:0000256" key="7">
    <source>
        <dbReference type="HAMAP-Rule" id="MF_00027"/>
    </source>
</evidence>
<dbReference type="NCBIfam" id="NF002204">
    <property type="entry name" value="PRK01077.1"/>
    <property type="match status" value="1"/>
</dbReference>
<evidence type="ECO:0000256" key="1">
    <source>
        <dbReference type="ARBA" id="ARBA00001946"/>
    </source>
</evidence>
<dbReference type="CDD" id="cd03130">
    <property type="entry name" value="GATase1_CobB"/>
    <property type="match status" value="1"/>
</dbReference>
<evidence type="ECO:0000256" key="2">
    <source>
        <dbReference type="ARBA" id="ARBA00022598"/>
    </source>
</evidence>
<comment type="domain">
    <text evidence="7">Comprises of two domains. The C-terminal domain contains the binding site for glutamine and catalyzes the hydrolysis of this substrate to glutamate and ammonia. The N-terminal domain is anticipated to bind ATP and cobyrinate and catalyzes the ultimate synthesis of the diamide product. The ammonia produced via the glutaminase domain is probably translocated to the adjacent domain via a molecular tunnel, where it reacts with an activated intermediate.</text>
</comment>
<comment type="function">
    <text evidence="7">Catalyzes the ATP-dependent amidation of the two carboxylate groups at positions a and c of cobyrinate, using either L-glutamine or ammonia as the nitrogen source.</text>
</comment>